<keyword evidence="2" id="KW-1185">Reference proteome</keyword>
<name>A0A4P6EPX8_9MICO</name>
<protein>
    <recommendedName>
        <fullName evidence="3">Efflux RND transporter periplasmic adaptor subunit</fullName>
    </recommendedName>
</protein>
<dbReference type="EMBL" id="CP035495">
    <property type="protein sequence ID" value="QAY64515.1"/>
    <property type="molecule type" value="Genomic_DNA"/>
</dbReference>
<evidence type="ECO:0000313" key="1">
    <source>
        <dbReference type="EMBL" id="QAY64515.1"/>
    </source>
</evidence>
<proteinExistence type="predicted"/>
<dbReference type="AlphaFoldDB" id="A0A4P6EPX8"/>
<reference evidence="1 2" key="1">
    <citation type="submission" date="2019-01" db="EMBL/GenBank/DDBJ databases">
        <title>Genome sequencing of strain 2JSPR-7.</title>
        <authorList>
            <person name="Heo J."/>
            <person name="Kim S.-J."/>
            <person name="Kim J.-S."/>
            <person name="Hong S.-B."/>
            <person name="Kwon S.-W."/>
        </authorList>
    </citation>
    <scope>NUCLEOTIDE SEQUENCE [LARGE SCALE GENOMIC DNA]</scope>
    <source>
        <strain evidence="1 2">2JSPR-7</strain>
    </source>
</reference>
<dbReference type="RefSeq" id="WP_129205657.1">
    <property type="nucleotide sequence ID" value="NZ_CP035495.1"/>
</dbReference>
<dbReference type="Gene3D" id="2.40.420.20">
    <property type="match status" value="1"/>
</dbReference>
<dbReference type="Proteomes" id="UP000291758">
    <property type="component" value="Chromosome"/>
</dbReference>
<gene>
    <name evidence="1" type="ORF">ET495_16315</name>
</gene>
<organism evidence="1 2">
    <name type="scientific">Xylanimonas allomyrinae</name>
    <dbReference type="NCBI Taxonomy" id="2509459"/>
    <lineage>
        <taxon>Bacteria</taxon>
        <taxon>Bacillati</taxon>
        <taxon>Actinomycetota</taxon>
        <taxon>Actinomycetes</taxon>
        <taxon>Micrococcales</taxon>
        <taxon>Promicromonosporaceae</taxon>
        <taxon>Xylanimonas</taxon>
    </lineage>
</organism>
<evidence type="ECO:0000313" key="2">
    <source>
        <dbReference type="Proteomes" id="UP000291758"/>
    </source>
</evidence>
<accession>A0A4P6EPX8</accession>
<dbReference type="KEGG" id="xyl:ET495_16315"/>
<evidence type="ECO:0008006" key="3">
    <source>
        <dbReference type="Google" id="ProtNLM"/>
    </source>
</evidence>
<sequence>MEALRDQNVRVRVSVGSTQGAVLAVPVAALTAGPGGESRVEVQRAKGTETELVTELVTVTTGLAAEGFVEIVSADGDLEAGDLVVVGR</sequence>